<dbReference type="PANTHER" id="PTHR39963">
    <property type="entry name" value="SLL0983 PROTEIN"/>
    <property type="match status" value="1"/>
</dbReference>
<organism evidence="2 3">
    <name type="scientific">Porphyromonas loveana</name>
    <dbReference type="NCBI Taxonomy" id="1884669"/>
    <lineage>
        <taxon>Bacteria</taxon>
        <taxon>Pseudomonadati</taxon>
        <taxon>Bacteroidota</taxon>
        <taxon>Bacteroidia</taxon>
        <taxon>Bacteroidales</taxon>
        <taxon>Porphyromonadaceae</taxon>
        <taxon>Porphyromonas</taxon>
    </lineage>
</organism>
<dbReference type="InterPro" id="IPR029063">
    <property type="entry name" value="SAM-dependent_MTases_sf"/>
</dbReference>
<name>A0A2U1FSL1_9PORP</name>
<dbReference type="PANTHER" id="PTHR39963:SF1">
    <property type="entry name" value="MNMC-LIKE METHYLTRANSFERASE DOMAIN-CONTAINING PROTEIN"/>
    <property type="match status" value="1"/>
</dbReference>
<dbReference type="RefSeq" id="WP_116678351.1">
    <property type="nucleotide sequence ID" value="NZ_JBGYUN010000191.1"/>
</dbReference>
<comment type="caution">
    <text evidence="2">The sequence shown here is derived from an EMBL/GenBank/DDBJ whole genome shotgun (WGS) entry which is preliminary data.</text>
</comment>
<dbReference type="SUPFAM" id="SSF53335">
    <property type="entry name" value="S-adenosyl-L-methionine-dependent methyltransferases"/>
    <property type="match status" value="1"/>
</dbReference>
<proteinExistence type="predicted"/>
<keyword evidence="2" id="KW-0489">Methyltransferase</keyword>
<dbReference type="NCBIfam" id="NF033855">
    <property type="entry name" value="tRNA_MNMC2"/>
    <property type="match status" value="1"/>
</dbReference>
<protein>
    <submittedName>
        <fullName evidence="2">tRNA U34 5-methylaminomethyl-2-thiouridine-forming methyltransferase MnmC</fullName>
    </submittedName>
</protein>
<dbReference type="AlphaFoldDB" id="A0A2U1FSL1"/>
<dbReference type="GeneID" id="94549799"/>
<reference evidence="2 3" key="1">
    <citation type="submission" date="2018-04" db="EMBL/GenBank/DDBJ databases">
        <title>Genomic Encyclopedia of Type Strains, Phase IV (KMG-IV): sequencing the most valuable type-strain genomes for metagenomic binning, comparative biology and taxonomic classification.</title>
        <authorList>
            <person name="Goeker M."/>
        </authorList>
    </citation>
    <scope>NUCLEOTIDE SEQUENCE [LARGE SCALE GENOMIC DNA]</scope>
    <source>
        <strain evidence="2 3">DSM 28520</strain>
    </source>
</reference>
<gene>
    <name evidence="2" type="ORF">C7382_10195</name>
</gene>
<sequence length="223" mass="25385">MIVYTEDGSPTILSSHYGEHYHSIHGARAESEHIFIRCGLLHRLGAWERTEELHLFEVGFGTGLNTLLTLREQQTSHLKLRYSTIEKYPLGEDVYNHLHFSVDLPEEDTLLQALHRAPWGEDKVLQAGFTLHKYSDDLTAFVFPPDIDLIYFDAFSPDTQPDLWSEDVFARLAASCRPGAVLVTYCAKGEVRRRLARAGFRMERLAGPPGKREILRGTYCPLV</sequence>
<dbReference type="Proteomes" id="UP000245462">
    <property type="component" value="Unassembled WGS sequence"/>
</dbReference>
<keyword evidence="3" id="KW-1185">Reference proteome</keyword>
<accession>A0A2U1FSL1</accession>
<evidence type="ECO:0000313" key="2">
    <source>
        <dbReference type="EMBL" id="PVZ15164.1"/>
    </source>
</evidence>
<evidence type="ECO:0000259" key="1">
    <source>
        <dbReference type="Pfam" id="PF05430"/>
    </source>
</evidence>
<dbReference type="InterPro" id="IPR008471">
    <property type="entry name" value="MnmC-like_methylTransf"/>
</dbReference>
<evidence type="ECO:0000313" key="3">
    <source>
        <dbReference type="Proteomes" id="UP000245462"/>
    </source>
</evidence>
<dbReference type="Gene3D" id="3.40.50.150">
    <property type="entry name" value="Vaccinia Virus protein VP39"/>
    <property type="match status" value="1"/>
</dbReference>
<keyword evidence="2" id="KW-0808">Transferase</keyword>
<dbReference type="GO" id="GO:0016645">
    <property type="term" value="F:oxidoreductase activity, acting on the CH-NH group of donors"/>
    <property type="evidence" value="ECO:0007669"/>
    <property type="project" value="InterPro"/>
</dbReference>
<dbReference type="InterPro" id="IPR047785">
    <property type="entry name" value="tRNA_MNMC2"/>
</dbReference>
<dbReference type="OrthoDB" id="9786494at2"/>
<dbReference type="GO" id="GO:0004808">
    <property type="term" value="F:tRNA (5-methylaminomethyl-2-thiouridylate)(34)-methyltransferase activity"/>
    <property type="evidence" value="ECO:0007669"/>
    <property type="project" value="InterPro"/>
</dbReference>
<dbReference type="Pfam" id="PF05430">
    <property type="entry name" value="Methyltransf_30"/>
    <property type="match status" value="1"/>
</dbReference>
<dbReference type="EMBL" id="QEKY01000001">
    <property type="protein sequence ID" value="PVZ15164.1"/>
    <property type="molecule type" value="Genomic_DNA"/>
</dbReference>
<dbReference type="GO" id="GO:0032259">
    <property type="term" value="P:methylation"/>
    <property type="evidence" value="ECO:0007669"/>
    <property type="project" value="UniProtKB-KW"/>
</dbReference>
<feature type="domain" description="MnmC-like methyltransferase" evidence="1">
    <location>
        <begin position="145"/>
        <end position="218"/>
    </location>
</feature>